<dbReference type="AlphaFoldDB" id="A0A1D9MAB6"/>
<proteinExistence type="predicted"/>
<protein>
    <submittedName>
        <fullName evidence="1">Uncharacterized protein</fullName>
    </submittedName>
</protein>
<evidence type="ECO:0000313" key="1">
    <source>
        <dbReference type="EMBL" id="AOZ68730.1"/>
    </source>
</evidence>
<reference evidence="1 2" key="1">
    <citation type="submission" date="2016-10" db="EMBL/GenBank/DDBJ databases">
        <title>Rhodobacter sp. LPB0142, isolated from sea water.</title>
        <authorList>
            <person name="Kim E."/>
            <person name="Yi H."/>
        </authorList>
    </citation>
    <scope>NUCLEOTIDE SEQUENCE [LARGE SCALE GENOMIC DNA]</scope>
    <source>
        <strain evidence="1 2">LPB0142</strain>
    </source>
</reference>
<organism evidence="1 2">
    <name type="scientific">Rhodobacter xanthinilyticus</name>
    <dbReference type="NCBI Taxonomy" id="1850250"/>
    <lineage>
        <taxon>Bacteria</taxon>
        <taxon>Pseudomonadati</taxon>
        <taxon>Pseudomonadota</taxon>
        <taxon>Alphaproteobacteria</taxon>
        <taxon>Rhodobacterales</taxon>
        <taxon>Rhodobacter group</taxon>
        <taxon>Rhodobacter</taxon>
    </lineage>
</organism>
<dbReference type="EMBL" id="CP017781">
    <property type="protein sequence ID" value="AOZ68730.1"/>
    <property type="molecule type" value="Genomic_DNA"/>
</dbReference>
<dbReference type="Proteomes" id="UP000176562">
    <property type="component" value="Chromosome"/>
</dbReference>
<sequence>MLGASRANKVQAGNLNDPAPWSAAPGWSIAGGLATHAPGATGALSQALTLLEGRAYRIAITISGHSTGSLTPCLAGGTETLGAPISADGRQLDRLLCAAGNDRIELRPSADFDGSVDQVVVYLEATACLDPGTHYVWLEARNAKGLGGAVTGPITIEVI</sequence>
<dbReference type="KEGG" id="rhp:LPB142_04870"/>
<gene>
    <name evidence="1" type="ORF">LPB142_04870</name>
</gene>
<dbReference type="STRING" id="1850250.LPB142_04870"/>
<evidence type="ECO:0000313" key="2">
    <source>
        <dbReference type="Proteomes" id="UP000176562"/>
    </source>
</evidence>
<name>A0A1D9MAB6_9RHOB</name>
<accession>A0A1D9MAB6</accession>
<keyword evidence="2" id="KW-1185">Reference proteome</keyword>